<comment type="similarity">
    <text evidence="3 15">Belongs to the anaerobic coproporphyrinogen-III oxidase family.</text>
</comment>
<evidence type="ECO:0000256" key="14">
    <source>
        <dbReference type="ARBA" id="ARBA00048321"/>
    </source>
</evidence>
<feature type="binding site" evidence="17">
    <location>
        <position position="61"/>
    </location>
    <ligand>
        <name>[4Fe-4S] cluster</name>
        <dbReference type="ChEBI" id="CHEBI:49883"/>
        <note>4Fe-4S-S-AdoMet</note>
    </ligand>
</feature>
<keyword evidence="5 15" id="KW-0004">4Fe-4S</keyword>
<keyword evidence="9 15" id="KW-0560">Oxidoreductase</keyword>
<dbReference type="InterPro" id="IPR007197">
    <property type="entry name" value="rSAM"/>
</dbReference>
<name>A0A239LCG7_EKHLU</name>
<dbReference type="PANTHER" id="PTHR13932">
    <property type="entry name" value="COPROPORPHYRINIGEN III OXIDASE"/>
    <property type="match status" value="1"/>
</dbReference>
<keyword evidence="12 15" id="KW-0627">Porphyrin biosynthesis</keyword>
<evidence type="ECO:0000256" key="15">
    <source>
        <dbReference type="PIRNR" id="PIRNR000167"/>
    </source>
</evidence>
<dbReference type="PIRSF" id="PIRSF000167">
    <property type="entry name" value="HemN"/>
    <property type="match status" value="1"/>
</dbReference>
<evidence type="ECO:0000256" key="5">
    <source>
        <dbReference type="ARBA" id="ARBA00022485"/>
    </source>
</evidence>
<evidence type="ECO:0000256" key="3">
    <source>
        <dbReference type="ARBA" id="ARBA00005493"/>
    </source>
</evidence>
<evidence type="ECO:0000256" key="7">
    <source>
        <dbReference type="ARBA" id="ARBA00022691"/>
    </source>
</evidence>
<evidence type="ECO:0000256" key="10">
    <source>
        <dbReference type="ARBA" id="ARBA00023004"/>
    </source>
</evidence>
<evidence type="ECO:0000256" key="1">
    <source>
        <dbReference type="ARBA" id="ARBA00004496"/>
    </source>
</evidence>
<feature type="binding site" evidence="16">
    <location>
        <begin position="63"/>
        <end position="65"/>
    </location>
    <ligand>
        <name>S-adenosyl-L-methionine</name>
        <dbReference type="ChEBI" id="CHEBI:59789"/>
        <label>2</label>
    </ligand>
</feature>
<gene>
    <name evidence="19" type="ORF">SAMN05421640_3110</name>
</gene>
<evidence type="ECO:0000256" key="17">
    <source>
        <dbReference type="PIRSR" id="PIRSR000167-2"/>
    </source>
</evidence>
<dbReference type="EC" id="1.3.98.3" evidence="15"/>
<keyword evidence="8 15" id="KW-0479">Metal-binding</keyword>
<evidence type="ECO:0000256" key="6">
    <source>
        <dbReference type="ARBA" id="ARBA00022490"/>
    </source>
</evidence>
<feature type="binding site" evidence="16">
    <location>
        <begin position="109"/>
        <end position="110"/>
    </location>
    <ligand>
        <name>S-adenosyl-L-methionine</name>
        <dbReference type="ChEBI" id="CHEBI:59789"/>
        <label>2</label>
    </ligand>
</feature>
<sequence length="447" mass="52055">MQDLKKYNQPVPRYTSYPTVPFWEPESFSIQSYEKTLQSAFWESSKEVSIYIHLPFCESLCTYCACNTRITKNHQVEEPYIDHLLMEWELYLERLPEKPLIREIHLGGGTPTFFAPKNLNRLLSGIIEKATLSKEFQMSFEGHPANTTAKHLETLHQLGFDRVSFGIQDFDLNVQKLINRMQSFEQVKAITEKAREIGYSSVNYDVVYGLPGQTIESVRNTLNQIIELKPERIAYYSYAHVPAMRPAQKSYEQYLPDEDKKWRFMQLGKEAFTQAGYEEVGMDHYVLHGDELLEARKNGELHRNFMGYTPFTSKLLIGLGVSSISDSWSGFAQNEKSIPKYYEYLDQNQQPIIKGHIHTKQDLFFRKHILNLMCDFETTWHESEFLEHCVALNYKLLDQLQEEGLIMYDETGMKVLPQGREVIRVICTALDARMSRSNRAQQFSKAV</sequence>
<dbReference type="AlphaFoldDB" id="A0A239LCG7"/>
<keyword evidence="7 15" id="KW-0949">S-adenosyl-L-methionine</keyword>
<feature type="binding site" evidence="16">
    <location>
        <position position="239"/>
    </location>
    <ligand>
        <name>S-adenosyl-L-methionine</name>
        <dbReference type="ChEBI" id="CHEBI:59789"/>
        <label>2</label>
    </ligand>
</feature>
<evidence type="ECO:0000256" key="16">
    <source>
        <dbReference type="PIRSR" id="PIRSR000167-1"/>
    </source>
</evidence>
<dbReference type="Proteomes" id="UP000198393">
    <property type="component" value="Unassembled WGS sequence"/>
</dbReference>
<evidence type="ECO:0000256" key="4">
    <source>
        <dbReference type="ARBA" id="ARBA00011245"/>
    </source>
</evidence>
<protein>
    <recommendedName>
        <fullName evidence="15">Coproporphyrinogen-III oxidase</fullName>
        <ecNumber evidence="15">1.3.98.3</ecNumber>
    </recommendedName>
</protein>
<organism evidence="19 20">
    <name type="scientific">Ekhidna lutea</name>
    <dbReference type="NCBI Taxonomy" id="447679"/>
    <lineage>
        <taxon>Bacteria</taxon>
        <taxon>Pseudomonadati</taxon>
        <taxon>Bacteroidota</taxon>
        <taxon>Cytophagia</taxon>
        <taxon>Cytophagales</taxon>
        <taxon>Reichenbachiellaceae</taxon>
        <taxon>Ekhidna</taxon>
    </lineage>
</organism>
<feature type="binding site" evidence="16">
    <location>
        <position position="324"/>
    </location>
    <ligand>
        <name>S-adenosyl-L-methionine</name>
        <dbReference type="ChEBI" id="CHEBI:59789"/>
        <label>1</label>
    </ligand>
</feature>
<dbReference type="InterPro" id="IPR034505">
    <property type="entry name" value="Coproporphyrinogen-III_oxidase"/>
</dbReference>
<dbReference type="Gene3D" id="3.80.30.20">
    <property type="entry name" value="tm_1862 like domain"/>
    <property type="match status" value="1"/>
</dbReference>
<comment type="subunit">
    <text evidence="4">Monomer.</text>
</comment>
<dbReference type="GO" id="GO:0005737">
    <property type="term" value="C:cytoplasm"/>
    <property type="evidence" value="ECO:0007669"/>
    <property type="project" value="UniProtKB-SubCell"/>
</dbReference>
<keyword evidence="10 15" id="KW-0408">Iron</keyword>
<evidence type="ECO:0000256" key="9">
    <source>
        <dbReference type="ARBA" id="ARBA00023002"/>
    </source>
</evidence>
<comment type="catalytic activity">
    <reaction evidence="14 15">
        <text>coproporphyrinogen III + 2 S-adenosyl-L-methionine = protoporphyrinogen IX + 2 5'-deoxyadenosine + 2 L-methionine + 2 CO2</text>
        <dbReference type="Rhea" id="RHEA:15425"/>
        <dbReference type="ChEBI" id="CHEBI:16526"/>
        <dbReference type="ChEBI" id="CHEBI:17319"/>
        <dbReference type="ChEBI" id="CHEBI:57307"/>
        <dbReference type="ChEBI" id="CHEBI:57309"/>
        <dbReference type="ChEBI" id="CHEBI:57844"/>
        <dbReference type="ChEBI" id="CHEBI:59789"/>
        <dbReference type="EC" id="1.3.98.3"/>
    </reaction>
</comment>
<dbReference type="SFLD" id="SFLDG01082">
    <property type="entry name" value="B12-binding_domain_containing"/>
    <property type="match status" value="1"/>
</dbReference>
<dbReference type="GO" id="GO:0051989">
    <property type="term" value="F:coproporphyrinogen dehydrogenase activity"/>
    <property type="evidence" value="ECO:0007669"/>
    <property type="project" value="UniProtKB-EC"/>
</dbReference>
<reference evidence="19 20" key="1">
    <citation type="submission" date="2017-06" db="EMBL/GenBank/DDBJ databases">
        <authorList>
            <person name="Kim H.J."/>
            <person name="Triplett B.A."/>
        </authorList>
    </citation>
    <scope>NUCLEOTIDE SEQUENCE [LARGE SCALE GENOMIC DNA]</scope>
    <source>
        <strain evidence="19 20">DSM 19307</strain>
    </source>
</reference>
<evidence type="ECO:0000256" key="8">
    <source>
        <dbReference type="ARBA" id="ARBA00022723"/>
    </source>
</evidence>
<evidence type="ECO:0000313" key="19">
    <source>
        <dbReference type="EMBL" id="SNT27543.1"/>
    </source>
</evidence>
<dbReference type="RefSeq" id="WP_089357790.1">
    <property type="nucleotide sequence ID" value="NZ_FZPD01000005.1"/>
</dbReference>
<dbReference type="SFLD" id="SFLDS00029">
    <property type="entry name" value="Radical_SAM"/>
    <property type="match status" value="1"/>
</dbReference>
<dbReference type="GO" id="GO:0046872">
    <property type="term" value="F:metal ion binding"/>
    <property type="evidence" value="ECO:0007669"/>
    <property type="project" value="UniProtKB-KW"/>
</dbReference>
<comment type="pathway">
    <text evidence="2 15">Porphyrin-containing compound metabolism; protoporphyrin-IX biosynthesis; protoporphyrinogen-IX from coproporphyrinogen-III (AdoMet route): step 1/1.</text>
</comment>
<feature type="binding site" evidence="16">
    <location>
        <position position="180"/>
    </location>
    <ligand>
        <name>S-adenosyl-L-methionine</name>
        <dbReference type="ChEBI" id="CHEBI:59789"/>
        <label>2</label>
    </ligand>
</feature>
<keyword evidence="6 15" id="KW-0963">Cytoplasm</keyword>
<dbReference type="GO" id="GO:0004109">
    <property type="term" value="F:coproporphyrinogen oxidase activity"/>
    <property type="evidence" value="ECO:0007669"/>
    <property type="project" value="InterPro"/>
</dbReference>
<dbReference type="UniPathway" id="UPA00251">
    <property type="reaction ID" value="UER00323"/>
</dbReference>
<dbReference type="OrthoDB" id="9808022at2"/>
<dbReference type="SMART" id="SM00729">
    <property type="entry name" value="Elp3"/>
    <property type="match status" value="1"/>
</dbReference>
<feature type="binding site" evidence="16">
    <location>
        <position position="108"/>
    </location>
    <ligand>
        <name>S-adenosyl-L-methionine</name>
        <dbReference type="ChEBI" id="CHEBI:59789"/>
        <label>1</label>
    </ligand>
</feature>
<feature type="binding site" evidence="16">
    <location>
        <position position="205"/>
    </location>
    <ligand>
        <name>S-adenosyl-L-methionine</name>
        <dbReference type="ChEBI" id="CHEBI:59789"/>
        <label>2</label>
    </ligand>
</feature>
<accession>A0A239LCG7</accession>
<dbReference type="NCBIfam" id="TIGR00538">
    <property type="entry name" value="hemN"/>
    <property type="match status" value="1"/>
</dbReference>
<dbReference type="Pfam" id="PF04055">
    <property type="entry name" value="Radical_SAM"/>
    <property type="match status" value="1"/>
</dbReference>
<dbReference type="InterPro" id="IPR023404">
    <property type="entry name" value="rSAM_horseshoe"/>
</dbReference>
<dbReference type="InterPro" id="IPR058240">
    <property type="entry name" value="rSAM_sf"/>
</dbReference>
<keyword evidence="20" id="KW-1185">Reference proteome</keyword>
<evidence type="ECO:0000259" key="18">
    <source>
        <dbReference type="PROSITE" id="PS51918"/>
    </source>
</evidence>
<dbReference type="GO" id="GO:0006782">
    <property type="term" value="P:protoporphyrinogen IX biosynthetic process"/>
    <property type="evidence" value="ECO:0007669"/>
    <property type="project" value="UniProtKB-UniPathway"/>
</dbReference>
<comment type="subcellular location">
    <subcellularLocation>
        <location evidence="1 15">Cytoplasm</location>
    </subcellularLocation>
</comment>
<comment type="function">
    <text evidence="13">Involved in the heme biosynthesis. Catalyzes the anaerobic oxidative decarboxylation of propionate groups of rings A and B of coproporphyrinogen III to yield the vinyl groups in protoporphyrinogen IX.</text>
</comment>
<proteinExistence type="inferred from homology"/>
<dbReference type="InterPro" id="IPR004558">
    <property type="entry name" value="Coprogen_oxidase_HemN"/>
</dbReference>
<keyword evidence="11 15" id="KW-0411">Iron-sulfur</keyword>
<feature type="binding site" evidence="16">
    <location>
        <position position="51"/>
    </location>
    <ligand>
        <name>S-adenosyl-L-methionine</name>
        <dbReference type="ChEBI" id="CHEBI:59789"/>
        <label>1</label>
    </ligand>
</feature>
<dbReference type="GO" id="GO:0051539">
    <property type="term" value="F:4 iron, 4 sulfur cluster binding"/>
    <property type="evidence" value="ECO:0007669"/>
    <property type="project" value="UniProtKB-KW"/>
</dbReference>
<feature type="domain" description="Radical SAM core" evidence="18">
    <location>
        <begin position="42"/>
        <end position="278"/>
    </location>
</feature>
<evidence type="ECO:0000256" key="2">
    <source>
        <dbReference type="ARBA" id="ARBA00004785"/>
    </source>
</evidence>
<feature type="binding site" evidence="16">
    <location>
        <position position="168"/>
    </location>
    <ligand>
        <name>S-adenosyl-L-methionine</name>
        <dbReference type="ChEBI" id="CHEBI:59789"/>
        <label>2</label>
    </ligand>
</feature>
<evidence type="ECO:0000256" key="13">
    <source>
        <dbReference type="ARBA" id="ARBA00024295"/>
    </source>
</evidence>
<feature type="binding site" evidence="17">
    <location>
        <position position="57"/>
    </location>
    <ligand>
        <name>[4Fe-4S] cluster</name>
        <dbReference type="ChEBI" id="CHEBI:49883"/>
        <note>4Fe-4S-S-AdoMet</note>
    </ligand>
</feature>
<evidence type="ECO:0000313" key="20">
    <source>
        <dbReference type="Proteomes" id="UP000198393"/>
    </source>
</evidence>
<evidence type="ECO:0000256" key="11">
    <source>
        <dbReference type="ARBA" id="ARBA00023014"/>
    </source>
</evidence>
<dbReference type="PANTHER" id="PTHR13932:SF6">
    <property type="entry name" value="OXYGEN-INDEPENDENT COPROPORPHYRINOGEN III OXIDASE"/>
    <property type="match status" value="1"/>
</dbReference>
<dbReference type="SFLD" id="SFLDG01065">
    <property type="entry name" value="anaerobic_coproporphyrinogen-I"/>
    <property type="match status" value="1"/>
</dbReference>
<dbReference type="InterPro" id="IPR006638">
    <property type="entry name" value="Elp3/MiaA/NifB-like_rSAM"/>
</dbReference>
<dbReference type="Gene3D" id="1.10.10.920">
    <property type="match status" value="1"/>
</dbReference>
<evidence type="ECO:0000256" key="12">
    <source>
        <dbReference type="ARBA" id="ARBA00023244"/>
    </source>
</evidence>
<feature type="binding site" evidence="17">
    <location>
        <position position="64"/>
    </location>
    <ligand>
        <name>[4Fe-4S] cluster</name>
        <dbReference type="ChEBI" id="CHEBI:49883"/>
        <note>4Fe-4S-S-AdoMet</note>
    </ligand>
</feature>
<comment type="cofactor">
    <cofactor evidence="15 17">
        <name>[4Fe-4S] cluster</name>
        <dbReference type="ChEBI" id="CHEBI:49883"/>
    </cofactor>
    <text evidence="15 17">Binds 1 [4Fe-4S] cluster. The cluster is coordinated with 3 cysteines and an exchangeable S-adenosyl-L-methionine.</text>
</comment>
<dbReference type="PROSITE" id="PS51918">
    <property type="entry name" value="RADICAL_SAM"/>
    <property type="match status" value="1"/>
</dbReference>
<dbReference type="EMBL" id="FZPD01000005">
    <property type="protein sequence ID" value="SNT27543.1"/>
    <property type="molecule type" value="Genomic_DNA"/>
</dbReference>
<dbReference type="SUPFAM" id="SSF102114">
    <property type="entry name" value="Radical SAM enzymes"/>
    <property type="match status" value="1"/>
</dbReference>
<feature type="binding site" evidence="16">
    <location>
        <position position="141"/>
    </location>
    <ligand>
        <name>S-adenosyl-L-methionine</name>
        <dbReference type="ChEBI" id="CHEBI:59789"/>
        <label>1</label>
    </ligand>
</feature>